<dbReference type="GO" id="GO:0005524">
    <property type="term" value="F:ATP binding"/>
    <property type="evidence" value="ECO:0007669"/>
    <property type="project" value="UniProtKB-KW"/>
</dbReference>
<dbReference type="EMBL" id="JBBNAF010000013">
    <property type="protein sequence ID" value="KAK9087057.1"/>
    <property type="molecule type" value="Genomic_DNA"/>
</dbReference>
<sequence length="198" mass="22032">MPDNLPRNTHCAVGRIAVMLNEGYDGVVSDVLSCCVLLYALLIASLPFDDRNLEVLYKKAAKGKTNILSWLSPGAQNLIRRILDPNPATRITITEIKEDGWFIQYYILSTNHDDEELEDGFRIKDNVITLIHPSHFLVELNKSHGGSSLYRQSWLNQPSSLISAIVKRVAGLGSRILMIKFRAPGESQLGILVFSLAA</sequence>
<dbReference type="InterPro" id="IPR011009">
    <property type="entry name" value="Kinase-like_dom_sf"/>
</dbReference>
<dbReference type="PANTHER" id="PTHR43895:SF65">
    <property type="entry name" value="CBL-INTERACTING PROTEIN KINASE 21"/>
    <property type="match status" value="1"/>
</dbReference>
<keyword evidence="1" id="KW-0723">Serine/threonine-protein kinase</keyword>
<dbReference type="InterPro" id="IPR000719">
    <property type="entry name" value="Prot_kinase_dom"/>
</dbReference>
<organism evidence="8 9">
    <name type="scientific">Stephania yunnanensis</name>
    <dbReference type="NCBI Taxonomy" id="152371"/>
    <lineage>
        <taxon>Eukaryota</taxon>
        <taxon>Viridiplantae</taxon>
        <taxon>Streptophyta</taxon>
        <taxon>Embryophyta</taxon>
        <taxon>Tracheophyta</taxon>
        <taxon>Spermatophyta</taxon>
        <taxon>Magnoliopsida</taxon>
        <taxon>Ranunculales</taxon>
        <taxon>Menispermaceae</taxon>
        <taxon>Menispermoideae</taxon>
        <taxon>Cissampelideae</taxon>
        <taxon>Stephania</taxon>
    </lineage>
</organism>
<dbReference type="Gene3D" id="1.10.510.10">
    <property type="entry name" value="Transferase(Phosphotransferase) domain 1"/>
    <property type="match status" value="1"/>
</dbReference>
<proteinExistence type="predicted"/>
<evidence type="ECO:0000256" key="1">
    <source>
        <dbReference type="ARBA" id="ARBA00022527"/>
    </source>
</evidence>
<dbReference type="Proteomes" id="UP001420932">
    <property type="component" value="Unassembled WGS sequence"/>
</dbReference>
<evidence type="ECO:0000256" key="3">
    <source>
        <dbReference type="ARBA" id="ARBA00022741"/>
    </source>
</evidence>
<feature type="domain" description="Protein kinase" evidence="7">
    <location>
        <begin position="1"/>
        <end position="102"/>
    </location>
</feature>
<dbReference type="PANTHER" id="PTHR43895">
    <property type="entry name" value="CALCIUM/CALMODULIN-DEPENDENT PROTEIN KINASE KINASE-RELATED"/>
    <property type="match status" value="1"/>
</dbReference>
<dbReference type="GO" id="GO:0004674">
    <property type="term" value="F:protein serine/threonine kinase activity"/>
    <property type="evidence" value="ECO:0007669"/>
    <property type="project" value="UniProtKB-KW"/>
</dbReference>
<evidence type="ECO:0000256" key="4">
    <source>
        <dbReference type="ARBA" id="ARBA00022777"/>
    </source>
</evidence>
<reference evidence="8 9" key="1">
    <citation type="submission" date="2024-01" db="EMBL/GenBank/DDBJ databases">
        <title>Genome assemblies of Stephania.</title>
        <authorList>
            <person name="Yang L."/>
        </authorList>
    </citation>
    <scope>NUCLEOTIDE SEQUENCE [LARGE SCALE GENOMIC DNA]</scope>
    <source>
        <strain evidence="8">YNDBR</strain>
        <tissue evidence="8">Leaf</tissue>
    </source>
</reference>
<name>A0AAP0HJH0_9MAGN</name>
<keyword evidence="9" id="KW-1185">Reference proteome</keyword>
<evidence type="ECO:0000259" key="7">
    <source>
        <dbReference type="PROSITE" id="PS50011"/>
    </source>
</evidence>
<feature type="transmembrane region" description="Helical" evidence="6">
    <location>
        <begin position="27"/>
        <end position="48"/>
    </location>
</feature>
<accession>A0AAP0HJH0</accession>
<keyword evidence="2" id="KW-0808">Transferase</keyword>
<dbReference type="GO" id="GO:0007165">
    <property type="term" value="P:signal transduction"/>
    <property type="evidence" value="ECO:0007669"/>
    <property type="project" value="TreeGrafter"/>
</dbReference>
<keyword evidence="6" id="KW-1133">Transmembrane helix</keyword>
<evidence type="ECO:0000313" key="9">
    <source>
        <dbReference type="Proteomes" id="UP001420932"/>
    </source>
</evidence>
<keyword evidence="3" id="KW-0547">Nucleotide-binding</keyword>
<protein>
    <recommendedName>
        <fullName evidence="7">Protein kinase domain-containing protein</fullName>
    </recommendedName>
</protein>
<dbReference type="PROSITE" id="PS50011">
    <property type="entry name" value="PROTEIN_KINASE_DOM"/>
    <property type="match status" value="1"/>
</dbReference>
<evidence type="ECO:0000256" key="6">
    <source>
        <dbReference type="SAM" id="Phobius"/>
    </source>
</evidence>
<evidence type="ECO:0000256" key="2">
    <source>
        <dbReference type="ARBA" id="ARBA00022679"/>
    </source>
</evidence>
<evidence type="ECO:0000256" key="5">
    <source>
        <dbReference type="ARBA" id="ARBA00022840"/>
    </source>
</evidence>
<evidence type="ECO:0000313" key="8">
    <source>
        <dbReference type="EMBL" id="KAK9087057.1"/>
    </source>
</evidence>
<keyword evidence="5" id="KW-0067">ATP-binding</keyword>
<keyword evidence="6" id="KW-0812">Transmembrane</keyword>
<keyword evidence="4" id="KW-0418">Kinase</keyword>
<dbReference type="SUPFAM" id="SSF56112">
    <property type="entry name" value="Protein kinase-like (PK-like)"/>
    <property type="match status" value="1"/>
</dbReference>
<keyword evidence="6" id="KW-0472">Membrane</keyword>
<comment type="caution">
    <text evidence="8">The sequence shown here is derived from an EMBL/GenBank/DDBJ whole genome shotgun (WGS) entry which is preliminary data.</text>
</comment>
<dbReference type="AlphaFoldDB" id="A0AAP0HJH0"/>
<gene>
    <name evidence="8" type="ORF">Syun_029451</name>
</gene>